<sequence>MPLKFARNSQTLSIFLISVLFRNSLKTSCYRQLAGSRHRIRFELVLFGLHGCRISIVSLGSICLEFSLDLFQATSSRVCASGKEILVLALVSDFSAVILFDRLREADFSRIVIPRHRHVLASAMVVLFLASGLERSTSLVHGSEELGRASAGYMIVLRNLRLDS</sequence>
<dbReference type="AlphaFoldDB" id="A0A8S9KL35"/>
<evidence type="ECO:0000313" key="1">
    <source>
        <dbReference type="EMBL" id="KAF2594507.1"/>
    </source>
</evidence>
<dbReference type="EMBL" id="QGKY02000164">
    <property type="protein sequence ID" value="KAF2594507.1"/>
    <property type="molecule type" value="Genomic_DNA"/>
</dbReference>
<protein>
    <submittedName>
        <fullName evidence="1">Uncharacterized protein</fullName>
    </submittedName>
</protein>
<comment type="caution">
    <text evidence="1">The sequence shown here is derived from an EMBL/GenBank/DDBJ whole genome shotgun (WGS) entry which is preliminary data.</text>
</comment>
<reference evidence="1" key="1">
    <citation type="submission" date="2019-12" db="EMBL/GenBank/DDBJ databases">
        <title>Genome sequencing and annotation of Brassica cretica.</title>
        <authorList>
            <person name="Studholme D.J."/>
            <person name="Sarris P.F."/>
        </authorList>
    </citation>
    <scope>NUCLEOTIDE SEQUENCE</scope>
    <source>
        <strain evidence="1">PFS-102/07</strain>
        <tissue evidence="1">Leaf</tissue>
    </source>
</reference>
<accession>A0A8S9KL35</accession>
<proteinExistence type="predicted"/>
<gene>
    <name evidence="1" type="ORF">F2Q70_00043201</name>
</gene>
<name>A0A8S9KL35_BRACR</name>
<organism evidence="1">
    <name type="scientific">Brassica cretica</name>
    <name type="common">Mustard</name>
    <dbReference type="NCBI Taxonomy" id="69181"/>
    <lineage>
        <taxon>Eukaryota</taxon>
        <taxon>Viridiplantae</taxon>
        <taxon>Streptophyta</taxon>
        <taxon>Embryophyta</taxon>
        <taxon>Tracheophyta</taxon>
        <taxon>Spermatophyta</taxon>
        <taxon>Magnoliopsida</taxon>
        <taxon>eudicotyledons</taxon>
        <taxon>Gunneridae</taxon>
        <taxon>Pentapetalae</taxon>
        <taxon>rosids</taxon>
        <taxon>malvids</taxon>
        <taxon>Brassicales</taxon>
        <taxon>Brassicaceae</taxon>
        <taxon>Brassiceae</taxon>
        <taxon>Brassica</taxon>
    </lineage>
</organism>